<dbReference type="InterPro" id="IPR006145">
    <property type="entry name" value="PsdUridine_synth_RsuA/RluA"/>
</dbReference>
<dbReference type="GO" id="GO:0009982">
    <property type="term" value="F:pseudouridine synthase activity"/>
    <property type="evidence" value="ECO:0007669"/>
    <property type="project" value="InterPro"/>
</dbReference>
<evidence type="ECO:0000313" key="8">
    <source>
        <dbReference type="Proteomes" id="UP000028486"/>
    </source>
</evidence>
<dbReference type="GO" id="GO:0140098">
    <property type="term" value="F:catalytic activity, acting on RNA"/>
    <property type="evidence" value="ECO:0007669"/>
    <property type="project" value="UniProtKB-ARBA"/>
</dbReference>
<dbReference type="InterPro" id="IPR050188">
    <property type="entry name" value="RluA_PseudoU_synthase"/>
</dbReference>
<evidence type="ECO:0000256" key="5">
    <source>
        <dbReference type="ARBA" id="ARBA00033164"/>
    </source>
</evidence>
<organism evidence="7 8">
    <name type="scientific">Campylobacter iguaniorum</name>
    <dbReference type="NCBI Taxonomy" id="1244531"/>
    <lineage>
        <taxon>Bacteria</taxon>
        <taxon>Pseudomonadati</taxon>
        <taxon>Campylobacterota</taxon>
        <taxon>Epsilonproteobacteria</taxon>
        <taxon>Campylobacterales</taxon>
        <taxon>Campylobacteraceae</taxon>
        <taxon>Campylobacter</taxon>
    </lineage>
</organism>
<dbReference type="AlphaFoldDB" id="A0A076FC44"/>
<dbReference type="EMBL" id="CP009043">
    <property type="protein sequence ID" value="AII15521.1"/>
    <property type="molecule type" value="Genomic_DNA"/>
</dbReference>
<evidence type="ECO:0000256" key="4">
    <source>
        <dbReference type="ARBA" id="ARBA00031870"/>
    </source>
</evidence>
<reference evidence="8" key="1">
    <citation type="journal article" date="2014" name="Genome Announc.">
        <title>Complete Genome Sequence of Campylobacter iguaniorum Strain 1485ET, Isolated from a Bearded Dragon (Pogona vitticeps).</title>
        <authorList>
            <person name="Gilbert M.J."/>
            <person name="Miller W.G."/>
            <person name="Yee E."/>
            <person name="Kik M."/>
            <person name="Wagenaar J.A."/>
            <person name="Duim B."/>
        </authorList>
    </citation>
    <scope>NUCLEOTIDE SEQUENCE [LARGE SCALE GENOMIC DNA]</scope>
    <source>
        <strain evidence="8">1485E</strain>
    </source>
</reference>
<keyword evidence="3 7" id="KW-0413">Isomerase</keyword>
<dbReference type="Gene3D" id="3.30.2350.10">
    <property type="entry name" value="Pseudouridine synthase"/>
    <property type="match status" value="1"/>
</dbReference>
<dbReference type="CDD" id="cd02869">
    <property type="entry name" value="PseudoU_synth_RluA_like"/>
    <property type="match status" value="1"/>
</dbReference>
<feature type="domain" description="Pseudouridine synthase RsuA/RluA-like" evidence="6">
    <location>
        <begin position="79"/>
        <end position="249"/>
    </location>
</feature>
<evidence type="ECO:0000256" key="3">
    <source>
        <dbReference type="ARBA" id="ARBA00023235"/>
    </source>
</evidence>
<dbReference type="GO" id="GO:0000455">
    <property type="term" value="P:enzyme-directed rRNA pseudouridine synthesis"/>
    <property type="evidence" value="ECO:0007669"/>
    <property type="project" value="TreeGrafter"/>
</dbReference>
<proteinExistence type="inferred from homology"/>
<name>A0A076FC44_9BACT</name>
<dbReference type="SUPFAM" id="SSF55120">
    <property type="entry name" value="Pseudouridine synthase"/>
    <property type="match status" value="1"/>
</dbReference>
<evidence type="ECO:0000313" key="7">
    <source>
        <dbReference type="EMBL" id="AII15521.1"/>
    </source>
</evidence>
<gene>
    <name evidence="7" type="ORF">CIG1485E_1712</name>
</gene>
<dbReference type="HOGENOM" id="CLU_016902_5_0_7"/>
<dbReference type="InterPro" id="IPR006224">
    <property type="entry name" value="PsdUridine_synth_RluA-like_CS"/>
</dbReference>
<dbReference type="PANTHER" id="PTHR21600">
    <property type="entry name" value="MITOCHONDRIAL RNA PSEUDOURIDINE SYNTHASE"/>
    <property type="match status" value="1"/>
</dbReference>
<dbReference type="eggNOG" id="COG0564">
    <property type="taxonomic scope" value="Bacteria"/>
</dbReference>
<evidence type="ECO:0000256" key="2">
    <source>
        <dbReference type="ARBA" id="ARBA00010876"/>
    </source>
</evidence>
<dbReference type="Proteomes" id="UP000028486">
    <property type="component" value="Chromosome"/>
</dbReference>
<keyword evidence="8" id="KW-1185">Reference proteome</keyword>
<sequence>MAYKKFKLGYFSGEKAYKILLNLGYEMREAQRLCDKGRLVGDGVVFAKNDLVCGEAYFIDYECEPRGLKPIFECDEFGVFDKPSGVLAHPNGRNCEYSLCDEIWSLWGRGACVAHRLDRETSGVIVVAKNPKSAVELKAAFENRVVAKSYLAFVGGKFDGAGLKKFGINNFEEFKDKAEIFGNLDGFVIDKNMDITRNYDDVKTRMQICENGKRAVTVVRLLKYDEIGDISLVECYPLTGRQHQIRLHLFHVKHKILGDPLYGLDKFHVEQILDGMMSENERRKITGASRLMLHSNMIKFEYKGQIYEVKSKAKFDLVNC</sequence>
<comment type="catalytic activity">
    <reaction evidence="1">
        <text>a uridine in RNA = a pseudouridine in RNA</text>
        <dbReference type="Rhea" id="RHEA:48348"/>
        <dbReference type="Rhea" id="RHEA-COMP:12068"/>
        <dbReference type="Rhea" id="RHEA-COMP:12069"/>
        <dbReference type="ChEBI" id="CHEBI:65314"/>
        <dbReference type="ChEBI" id="CHEBI:65315"/>
    </reaction>
</comment>
<accession>A0A076FC44</accession>
<dbReference type="STRING" id="1244531.CIG2463D_1893"/>
<comment type="similarity">
    <text evidence="2">Belongs to the pseudouridine synthase RluA family.</text>
</comment>
<evidence type="ECO:0000259" key="6">
    <source>
        <dbReference type="Pfam" id="PF00849"/>
    </source>
</evidence>
<protein>
    <recommendedName>
        <fullName evidence="4">RNA pseudouridylate synthase</fullName>
    </recommendedName>
    <alternativeName>
        <fullName evidence="5">RNA-uridine isomerase</fullName>
    </alternativeName>
</protein>
<dbReference type="PANTHER" id="PTHR21600:SF44">
    <property type="entry name" value="RIBOSOMAL LARGE SUBUNIT PSEUDOURIDINE SYNTHASE D"/>
    <property type="match status" value="1"/>
</dbReference>
<dbReference type="PROSITE" id="PS01129">
    <property type="entry name" value="PSI_RLU"/>
    <property type="match status" value="1"/>
</dbReference>
<dbReference type="InterPro" id="IPR020103">
    <property type="entry name" value="PsdUridine_synth_cat_dom_sf"/>
</dbReference>
<evidence type="ECO:0000256" key="1">
    <source>
        <dbReference type="ARBA" id="ARBA00000073"/>
    </source>
</evidence>
<dbReference type="OrthoDB" id="128480at2"/>
<dbReference type="GO" id="GO:0003723">
    <property type="term" value="F:RNA binding"/>
    <property type="evidence" value="ECO:0007669"/>
    <property type="project" value="InterPro"/>
</dbReference>
<dbReference type="RefSeq" id="WP_038455436.1">
    <property type="nucleotide sequence ID" value="NZ_CP009043.1"/>
</dbReference>
<dbReference type="KEGG" id="caj:CIG1485E_1712"/>
<dbReference type="Pfam" id="PF00849">
    <property type="entry name" value="PseudoU_synth_2"/>
    <property type="match status" value="1"/>
</dbReference>